<keyword evidence="6 11" id="KW-0460">Magnesium</keyword>
<dbReference type="PANTHER" id="PTHR43665:SF1">
    <property type="entry name" value="ISOPENTENYL-DIPHOSPHATE DELTA-ISOMERASE"/>
    <property type="match status" value="1"/>
</dbReference>
<dbReference type="KEGG" id="xap:XA3_08160"/>
<dbReference type="InterPro" id="IPR013785">
    <property type="entry name" value="Aldolase_TIM"/>
</dbReference>
<dbReference type="GO" id="GO:0004452">
    <property type="term" value="F:isopentenyl-diphosphate delta-isomerase activity"/>
    <property type="evidence" value="ECO:0007669"/>
    <property type="project" value="UniProtKB-UniRule"/>
</dbReference>
<name>A0AAU9DA43_9LACO</name>
<dbReference type="AlphaFoldDB" id="A0AAU9DA43"/>
<feature type="binding site" evidence="11">
    <location>
        <begin position="258"/>
        <end position="260"/>
    </location>
    <ligand>
        <name>FMN</name>
        <dbReference type="ChEBI" id="CHEBI:58210"/>
    </ligand>
</feature>
<evidence type="ECO:0000256" key="10">
    <source>
        <dbReference type="ARBA" id="ARBA00025810"/>
    </source>
</evidence>
<dbReference type="HAMAP" id="MF_00354">
    <property type="entry name" value="Idi_2"/>
    <property type="match status" value="1"/>
</dbReference>
<dbReference type="GO" id="GO:0005737">
    <property type="term" value="C:cytoplasm"/>
    <property type="evidence" value="ECO:0007669"/>
    <property type="project" value="UniProtKB-SubCell"/>
</dbReference>
<evidence type="ECO:0000256" key="8">
    <source>
        <dbReference type="ARBA" id="ARBA00023229"/>
    </source>
</evidence>
<dbReference type="SUPFAM" id="SSF51395">
    <property type="entry name" value="FMN-linked oxidoreductases"/>
    <property type="match status" value="1"/>
</dbReference>
<evidence type="ECO:0000256" key="2">
    <source>
        <dbReference type="ARBA" id="ARBA00022490"/>
    </source>
</evidence>
<keyword evidence="14" id="KW-1185">Reference proteome</keyword>
<feature type="binding site" evidence="11">
    <location>
        <position position="184"/>
    </location>
    <ligand>
        <name>FMN</name>
        <dbReference type="ChEBI" id="CHEBI:58210"/>
    </ligand>
</feature>
<dbReference type="GO" id="GO:0000287">
    <property type="term" value="F:magnesium ion binding"/>
    <property type="evidence" value="ECO:0007669"/>
    <property type="project" value="UniProtKB-UniRule"/>
</dbReference>
<feature type="binding site" evidence="11">
    <location>
        <position position="154"/>
    </location>
    <ligand>
        <name>Mg(2+)</name>
        <dbReference type="ChEBI" id="CHEBI:18420"/>
    </ligand>
</feature>
<dbReference type="Gene3D" id="3.20.20.70">
    <property type="entry name" value="Aldolase class I"/>
    <property type="match status" value="1"/>
</dbReference>
<feature type="binding site" evidence="11">
    <location>
        <position position="94"/>
    </location>
    <ligand>
        <name>FMN</name>
        <dbReference type="ChEBI" id="CHEBI:58210"/>
    </ligand>
</feature>
<evidence type="ECO:0000256" key="7">
    <source>
        <dbReference type="ARBA" id="ARBA00022857"/>
    </source>
</evidence>
<dbReference type="EMBL" id="AP026802">
    <property type="protein sequence ID" value="BDR58375.1"/>
    <property type="molecule type" value="Genomic_DNA"/>
</dbReference>
<comment type="cofactor">
    <cofactor evidence="1 11">
        <name>FMN</name>
        <dbReference type="ChEBI" id="CHEBI:58210"/>
    </cofactor>
</comment>
<evidence type="ECO:0000313" key="14">
    <source>
        <dbReference type="Proteomes" id="UP001321861"/>
    </source>
</evidence>
<dbReference type="InterPro" id="IPR000262">
    <property type="entry name" value="FMN-dep_DH"/>
</dbReference>
<evidence type="ECO:0000259" key="12">
    <source>
        <dbReference type="Pfam" id="PF01070"/>
    </source>
</evidence>
<comment type="cofactor">
    <cofactor evidence="11">
        <name>Mg(2+)</name>
        <dbReference type="ChEBI" id="CHEBI:18420"/>
    </cofactor>
</comment>
<dbReference type="RefSeq" id="WP_317636281.1">
    <property type="nucleotide sequence ID" value="NZ_AP026802.1"/>
</dbReference>
<keyword evidence="8 11" id="KW-0414">Isoprene biosynthesis</keyword>
<evidence type="ECO:0000313" key="13">
    <source>
        <dbReference type="EMBL" id="BDR58375.1"/>
    </source>
</evidence>
<dbReference type="EC" id="5.3.3.2" evidence="11"/>
<comment type="subcellular location">
    <subcellularLocation>
        <location evidence="11">Cytoplasm</location>
    </subcellularLocation>
</comment>
<accession>A0AAU9DA43</accession>
<gene>
    <name evidence="11 13" type="primary">fni</name>
    <name evidence="13" type="ORF">XA3_08160</name>
</gene>
<dbReference type="InterPro" id="IPR011179">
    <property type="entry name" value="IPdP_isomerase"/>
</dbReference>
<comment type="subunit">
    <text evidence="10 11">Homooctamer. Dimer of tetramers.</text>
</comment>
<dbReference type="GO" id="GO:0010181">
    <property type="term" value="F:FMN binding"/>
    <property type="evidence" value="ECO:0007669"/>
    <property type="project" value="UniProtKB-UniRule"/>
</dbReference>
<feature type="binding site" evidence="11">
    <location>
        <position position="209"/>
    </location>
    <ligand>
        <name>FMN</name>
        <dbReference type="ChEBI" id="CHEBI:58210"/>
    </ligand>
</feature>
<feature type="binding site" evidence="11">
    <location>
        <position position="123"/>
    </location>
    <ligand>
        <name>FMN</name>
        <dbReference type="ChEBI" id="CHEBI:58210"/>
    </ligand>
</feature>
<feature type="binding site" evidence="11">
    <location>
        <begin position="279"/>
        <end position="280"/>
    </location>
    <ligand>
        <name>FMN</name>
        <dbReference type="ChEBI" id="CHEBI:58210"/>
    </ligand>
</feature>
<evidence type="ECO:0000256" key="9">
    <source>
        <dbReference type="ARBA" id="ARBA00023235"/>
    </source>
</evidence>
<keyword evidence="4 11" id="KW-0288">FMN</keyword>
<evidence type="ECO:0000256" key="3">
    <source>
        <dbReference type="ARBA" id="ARBA00022630"/>
    </source>
</evidence>
<keyword evidence="9 11" id="KW-0413">Isomerase</keyword>
<evidence type="ECO:0000256" key="4">
    <source>
        <dbReference type="ARBA" id="ARBA00022643"/>
    </source>
</evidence>
<keyword evidence="2 11" id="KW-0963">Cytoplasm</keyword>
<comment type="similarity">
    <text evidence="11">Belongs to the IPP isomerase type 2 family.</text>
</comment>
<feature type="binding site" evidence="11">
    <location>
        <position position="153"/>
    </location>
    <ligand>
        <name>substrate</name>
    </ligand>
</feature>
<comment type="function">
    <text evidence="11">Involved in the biosynthesis of isoprenoids. Catalyzes the 1,3-allylic rearrangement of the homoallylic substrate isopentenyl (IPP) to its allylic isomer, dimethylallyl diphosphate (DMAPP).</text>
</comment>
<evidence type="ECO:0000256" key="6">
    <source>
        <dbReference type="ARBA" id="ARBA00022842"/>
    </source>
</evidence>
<dbReference type="CDD" id="cd02811">
    <property type="entry name" value="IDI-2_FMN"/>
    <property type="match status" value="1"/>
</dbReference>
<keyword evidence="5 11" id="KW-0479">Metal-binding</keyword>
<dbReference type="GO" id="GO:0008299">
    <property type="term" value="P:isoprenoid biosynthetic process"/>
    <property type="evidence" value="ECO:0007669"/>
    <property type="project" value="UniProtKB-UniRule"/>
</dbReference>
<organism evidence="13 14">
    <name type="scientific">Xylocopilactobacillus apicola</name>
    <dbReference type="NCBI Taxonomy" id="2932184"/>
    <lineage>
        <taxon>Bacteria</taxon>
        <taxon>Bacillati</taxon>
        <taxon>Bacillota</taxon>
        <taxon>Bacilli</taxon>
        <taxon>Lactobacillales</taxon>
        <taxon>Lactobacillaceae</taxon>
        <taxon>Xylocopilactobacillus</taxon>
    </lineage>
</organism>
<feature type="binding site" evidence="11">
    <location>
        <begin position="64"/>
        <end position="66"/>
    </location>
    <ligand>
        <name>FMN</name>
        <dbReference type="ChEBI" id="CHEBI:58210"/>
    </ligand>
</feature>
<keyword evidence="7 11" id="KW-0521">NADP</keyword>
<comment type="catalytic activity">
    <reaction evidence="11">
        <text>isopentenyl diphosphate = dimethylallyl diphosphate</text>
        <dbReference type="Rhea" id="RHEA:23284"/>
        <dbReference type="ChEBI" id="CHEBI:57623"/>
        <dbReference type="ChEBI" id="CHEBI:128769"/>
        <dbReference type="EC" id="5.3.3.2"/>
    </reaction>
</comment>
<keyword evidence="3 11" id="KW-0285">Flavoprotein</keyword>
<comment type="caution">
    <text evidence="11">Lacks conserved residue(s) required for the propagation of feature annotation.</text>
</comment>
<evidence type="ECO:0000256" key="1">
    <source>
        <dbReference type="ARBA" id="ARBA00001917"/>
    </source>
</evidence>
<dbReference type="Proteomes" id="UP001321861">
    <property type="component" value="Chromosome"/>
</dbReference>
<reference evidence="13 14" key="1">
    <citation type="journal article" date="2023" name="Microbiol. Spectr.">
        <title>Symbiosis of Carpenter Bees with Uncharacterized Lactic Acid Bacteria Showing NAD Auxotrophy.</title>
        <authorList>
            <person name="Kawasaki S."/>
            <person name="Ozawa K."/>
            <person name="Mori T."/>
            <person name="Yamamoto A."/>
            <person name="Ito M."/>
            <person name="Ohkuma M."/>
            <person name="Sakamoto M."/>
            <person name="Matsutani M."/>
        </authorList>
    </citation>
    <scope>NUCLEOTIDE SEQUENCE [LARGE SCALE GENOMIC DNA]</scope>
    <source>
        <strain evidence="13 14">XA3</strain>
    </source>
</reference>
<feature type="domain" description="FMN-dependent dehydrogenase" evidence="12">
    <location>
        <begin position="104"/>
        <end position="323"/>
    </location>
</feature>
<dbReference type="PANTHER" id="PTHR43665">
    <property type="entry name" value="ISOPENTENYL-DIPHOSPHATE DELTA-ISOMERASE"/>
    <property type="match status" value="1"/>
</dbReference>
<evidence type="ECO:0000256" key="11">
    <source>
        <dbReference type="HAMAP-Rule" id="MF_00354"/>
    </source>
</evidence>
<sequence>MSKAAQRKNEHLSIFEKYYNPKATNDFDEIRLIPNLLPELSLSEIDPRIDFLNHHFPHSFFINAMTGGTARAQEINAQLASVANKFHLAMAVGSQKIALAEPELRQTFSVVRQANPDGFIIANLNANQNVQQVKEAIAMIDANAVQLHLNSLQELINSTGDRNFHLLANIDKIINSIEKPVILKSVGFGLSPHDLRSLQDIGVKYVDVSGTGGTNFIQIENQQNKTHQLAYLSELGLSTVETLRVAQNFPFETIASGGIRNPLDVVKSHVLGAKMVGVSGTFLHPLIKKEPQELELLIEQWIEVLPKIMLMLGKKSIADLAKAKYIPSIKLTNAGDFLDKSF</sequence>
<dbReference type="GO" id="GO:0016491">
    <property type="term" value="F:oxidoreductase activity"/>
    <property type="evidence" value="ECO:0007669"/>
    <property type="project" value="InterPro"/>
</dbReference>
<feature type="binding site" evidence="11">
    <location>
        <position position="214"/>
    </location>
    <ligand>
        <name>FMN</name>
        <dbReference type="ChEBI" id="CHEBI:58210"/>
    </ligand>
</feature>
<protein>
    <recommendedName>
        <fullName evidence="11">Isopentenyl-diphosphate delta-isomerase</fullName>
        <shortName evidence="11">IPP isomerase</shortName>
        <ecNumber evidence="11">5.3.3.2</ecNumber>
    </recommendedName>
    <alternativeName>
        <fullName evidence="11">Isopentenyl diphosphate:dimethylallyl diphosphate isomerase</fullName>
    </alternativeName>
    <alternativeName>
        <fullName evidence="11">Isopentenyl pyrophosphate isomerase</fullName>
    </alternativeName>
    <alternativeName>
        <fullName evidence="11">Type 2 isopentenyl diphosphate isomerase</fullName>
        <shortName evidence="11">IDI-2</shortName>
    </alternativeName>
</protein>
<dbReference type="PIRSF" id="PIRSF003314">
    <property type="entry name" value="IPP_isomerase"/>
    <property type="match status" value="1"/>
</dbReference>
<dbReference type="NCBIfam" id="TIGR02151">
    <property type="entry name" value="IPP_isom_2"/>
    <property type="match status" value="1"/>
</dbReference>
<dbReference type="Pfam" id="PF01070">
    <property type="entry name" value="FMN_dh"/>
    <property type="match status" value="1"/>
</dbReference>
<evidence type="ECO:0000256" key="5">
    <source>
        <dbReference type="ARBA" id="ARBA00022723"/>
    </source>
</evidence>
<feature type="binding site" evidence="11">
    <location>
        <begin position="94"/>
        <end position="96"/>
    </location>
    <ligand>
        <name>substrate</name>
    </ligand>
</feature>
<feature type="binding site" evidence="11">
    <location>
        <begin position="7"/>
        <end position="8"/>
    </location>
    <ligand>
        <name>substrate</name>
    </ligand>
</feature>
<comment type="cofactor">
    <cofactor evidence="11">
        <name>NADPH</name>
        <dbReference type="ChEBI" id="CHEBI:57783"/>
    </cofactor>
</comment>
<proteinExistence type="inferred from homology"/>
<dbReference type="GO" id="GO:0070402">
    <property type="term" value="F:NADPH binding"/>
    <property type="evidence" value="ECO:0007669"/>
    <property type="project" value="UniProtKB-UniRule"/>
</dbReference>